<dbReference type="Proteomes" id="UP000011115">
    <property type="component" value="Unassembled WGS sequence"/>
</dbReference>
<dbReference type="HOGENOM" id="CLU_2089067_0_0_1"/>
<name>M1BM41_SOLTU</name>
<accession>M1BM41</accession>
<dbReference type="EnsemblPlants" id="PGSC0003DMT400048223">
    <property type="protein sequence ID" value="PGSC0003DMT400048223"/>
    <property type="gene ID" value="PGSC0003DMG400018733"/>
</dbReference>
<protein>
    <submittedName>
        <fullName evidence="1">Uncharacterized protein</fullName>
    </submittedName>
</protein>
<keyword evidence="2" id="KW-1185">Reference proteome</keyword>
<sequence>MLEDTEEAKSERTSFNTAMIEKFQVRVAIISTSKALTDAMIQRPLKTSSIRICQSELGNKDTCKDLHRLSSVYGLEELTIIFIEISILPLIPFCSFVTPPLICLLNRLNPIGINTSV</sequence>
<evidence type="ECO:0000313" key="2">
    <source>
        <dbReference type="Proteomes" id="UP000011115"/>
    </source>
</evidence>
<reference evidence="2" key="1">
    <citation type="journal article" date="2011" name="Nature">
        <title>Genome sequence and analysis of the tuber crop potato.</title>
        <authorList>
            <consortium name="The Potato Genome Sequencing Consortium"/>
        </authorList>
    </citation>
    <scope>NUCLEOTIDE SEQUENCE [LARGE SCALE GENOMIC DNA]</scope>
    <source>
        <strain evidence="2">cv. DM1-3 516 R44</strain>
    </source>
</reference>
<reference evidence="1" key="2">
    <citation type="submission" date="2015-06" db="UniProtKB">
        <authorList>
            <consortium name="EnsemblPlants"/>
        </authorList>
    </citation>
    <scope>IDENTIFICATION</scope>
    <source>
        <strain evidence="1">DM1-3 516 R44</strain>
    </source>
</reference>
<evidence type="ECO:0000313" key="1">
    <source>
        <dbReference type="EnsemblPlants" id="PGSC0003DMT400048223"/>
    </source>
</evidence>
<dbReference type="InParanoid" id="M1BM41"/>
<dbReference type="PaxDb" id="4113-PGSC0003DMT400048223"/>
<organism evidence="1 2">
    <name type="scientific">Solanum tuberosum</name>
    <name type="common">Potato</name>
    <dbReference type="NCBI Taxonomy" id="4113"/>
    <lineage>
        <taxon>Eukaryota</taxon>
        <taxon>Viridiplantae</taxon>
        <taxon>Streptophyta</taxon>
        <taxon>Embryophyta</taxon>
        <taxon>Tracheophyta</taxon>
        <taxon>Spermatophyta</taxon>
        <taxon>Magnoliopsida</taxon>
        <taxon>eudicotyledons</taxon>
        <taxon>Gunneridae</taxon>
        <taxon>Pentapetalae</taxon>
        <taxon>asterids</taxon>
        <taxon>lamiids</taxon>
        <taxon>Solanales</taxon>
        <taxon>Solanaceae</taxon>
        <taxon>Solanoideae</taxon>
        <taxon>Solaneae</taxon>
        <taxon>Solanum</taxon>
    </lineage>
</organism>
<dbReference type="Gramene" id="PGSC0003DMT400048223">
    <property type="protein sequence ID" value="PGSC0003DMT400048223"/>
    <property type="gene ID" value="PGSC0003DMG400018733"/>
</dbReference>
<dbReference type="AlphaFoldDB" id="M1BM41"/>
<proteinExistence type="predicted"/>